<reference evidence="1" key="1">
    <citation type="submission" date="2008-01" db="EMBL/GenBank/DDBJ databases">
        <authorList>
            <person name="Fulton L."/>
            <person name="Clifton S."/>
            <person name="Fulton B."/>
            <person name="Xu J."/>
            <person name="Minx P."/>
            <person name="Pepin K.H."/>
            <person name="Johnson M."/>
            <person name="Thiruvilangam P."/>
            <person name="Bhonagiri V."/>
            <person name="Nash W.E."/>
            <person name="Mardis E.R."/>
            <person name="Wilson R.K."/>
        </authorList>
    </citation>
    <scope>NUCLEOTIDE SEQUENCE [LARGE SCALE GENOMIC DNA]</scope>
    <source>
        <strain evidence="1">DSM 17244</strain>
    </source>
</reference>
<evidence type="ECO:0008006" key="3">
    <source>
        <dbReference type="Google" id="ProtNLM"/>
    </source>
</evidence>
<evidence type="ECO:0000313" key="2">
    <source>
        <dbReference type="Proteomes" id="UP000005178"/>
    </source>
</evidence>
<sequence>MSMKRGKIMKKLLSMLLIGLMSISIFGCSFIKPEDKATEFLNAVKTKNEDVLIGYTNNKYVNLLLHSTGDKNTLDEIYKNLFKNLSFKITSVTENKTGAVVKVDITNVNFKKVFDNYEDKSYDYMILNLYSGKLNKKKLNKKCLDILAKEISSASKSKKKVTKSVKINLTKNENYSYDLNIDTKLMDALMGGLISGYQ</sequence>
<gene>
    <name evidence="1" type="ORF">ANASTE_00233</name>
</gene>
<dbReference type="HOGENOM" id="CLU_1375731_0_0_9"/>
<dbReference type="EMBL" id="ABIL02000004">
    <property type="protein sequence ID" value="EDS73378.1"/>
    <property type="molecule type" value="Genomic_DNA"/>
</dbReference>
<protein>
    <recommendedName>
        <fullName evidence="3">DUF4878 domain-containing protein</fullName>
    </recommendedName>
</protein>
<organism evidence="1 2">
    <name type="scientific">Anaerofustis stercorihominis DSM 17244</name>
    <dbReference type="NCBI Taxonomy" id="445971"/>
    <lineage>
        <taxon>Bacteria</taxon>
        <taxon>Bacillati</taxon>
        <taxon>Bacillota</taxon>
        <taxon>Clostridia</taxon>
        <taxon>Eubacteriales</taxon>
        <taxon>Eubacteriaceae</taxon>
        <taxon>Anaerofustis</taxon>
    </lineage>
</organism>
<comment type="caution">
    <text evidence="1">The sequence shown here is derived from an EMBL/GenBank/DDBJ whole genome shotgun (WGS) entry which is preliminary data.</text>
</comment>
<reference evidence="1" key="2">
    <citation type="submission" date="2013-08" db="EMBL/GenBank/DDBJ databases">
        <title>Draft genome sequence of Anaerofustis stercorihominis (DSM 17244).</title>
        <authorList>
            <person name="Sudarsanam P."/>
            <person name="Ley R."/>
            <person name="Guruge J."/>
            <person name="Turnbaugh P.J."/>
            <person name="Mahowald M."/>
            <person name="Liep D."/>
            <person name="Gordon J."/>
        </authorList>
    </citation>
    <scope>NUCLEOTIDE SEQUENCE</scope>
    <source>
        <strain evidence="1">DSM 17244</strain>
    </source>
</reference>
<dbReference type="Proteomes" id="UP000005178">
    <property type="component" value="Unassembled WGS sequence"/>
</dbReference>
<accession>B1C693</accession>
<keyword evidence="2" id="KW-1185">Reference proteome</keyword>
<proteinExistence type="predicted"/>
<dbReference type="STRING" id="445971.ANASTE_00233"/>
<dbReference type="AlphaFoldDB" id="B1C693"/>
<dbReference type="PROSITE" id="PS51257">
    <property type="entry name" value="PROKAR_LIPOPROTEIN"/>
    <property type="match status" value="1"/>
</dbReference>
<evidence type="ECO:0000313" key="1">
    <source>
        <dbReference type="EMBL" id="EDS73378.1"/>
    </source>
</evidence>
<name>B1C693_9FIRM</name>